<evidence type="ECO:0000313" key="3">
    <source>
        <dbReference type="EMBL" id="SKC61706.1"/>
    </source>
</evidence>
<dbReference type="PANTHER" id="PTHR46558:SF11">
    <property type="entry name" value="HTH-TYPE TRANSCRIPTIONAL REGULATOR XRE"/>
    <property type="match status" value="1"/>
</dbReference>
<keyword evidence="4" id="KW-1185">Reference proteome</keyword>
<dbReference type="Pfam" id="PF01381">
    <property type="entry name" value="HTH_3"/>
    <property type="match status" value="1"/>
</dbReference>
<dbReference type="GO" id="GO:0003677">
    <property type="term" value="F:DNA binding"/>
    <property type="evidence" value="ECO:0007669"/>
    <property type="project" value="UniProtKB-KW"/>
</dbReference>
<protein>
    <submittedName>
        <fullName evidence="3">Predicted transcription factor, homolog of eukaryotic MBF1</fullName>
    </submittedName>
</protein>
<gene>
    <name evidence="3" type="ORF">SAMN02194393_01709</name>
</gene>
<name>A0A1T5KDC9_9FIRM</name>
<dbReference type="InterPro" id="IPR001387">
    <property type="entry name" value="Cro/C1-type_HTH"/>
</dbReference>
<feature type="domain" description="HTH cro/C1-type" evidence="2">
    <location>
        <begin position="9"/>
        <end position="63"/>
    </location>
</feature>
<evidence type="ECO:0000259" key="2">
    <source>
        <dbReference type="PROSITE" id="PS50943"/>
    </source>
</evidence>
<reference evidence="3 4" key="1">
    <citation type="submission" date="2017-02" db="EMBL/GenBank/DDBJ databases">
        <authorList>
            <person name="Peterson S.W."/>
        </authorList>
    </citation>
    <scope>NUCLEOTIDE SEQUENCE [LARGE SCALE GENOMIC DNA]</scope>
    <source>
        <strain evidence="3 4">M1</strain>
    </source>
</reference>
<dbReference type="PANTHER" id="PTHR46558">
    <property type="entry name" value="TRACRIPTIONAL REGULATORY PROTEIN-RELATED-RELATED"/>
    <property type="match status" value="1"/>
</dbReference>
<keyword evidence="1" id="KW-0238">DNA-binding</keyword>
<sequence>MKKQFGDRLKELRLELGLTQEQLAQKFNTGKASISHYESNKRLPDASTIEKFADFFEVSVDYLLGRKDTYSSEELLKHIPKEYKKSFEKLNLEQLKFVKKMADEDIDPNLLIDTMNKINEYYEKLNKKKHNK</sequence>
<dbReference type="AlphaFoldDB" id="A0A1T5KDC9"/>
<dbReference type="STRING" id="36842.SAMN02194393_01709"/>
<dbReference type="RefSeq" id="WP_079490884.1">
    <property type="nucleotide sequence ID" value="NZ_FUZT01000004.1"/>
</dbReference>
<dbReference type="Gene3D" id="1.10.260.40">
    <property type="entry name" value="lambda repressor-like DNA-binding domains"/>
    <property type="match status" value="1"/>
</dbReference>
<dbReference type="SUPFAM" id="SSF47413">
    <property type="entry name" value="lambda repressor-like DNA-binding domains"/>
    <property type="match status" value="1"/>
</dbReference>
<dbReference type="Proteomes" id="UP000190285">
    <property type="component" value="Unassembled WGS sequence"/>
</dbReference>
<accession>A0A1T5KDC9</accession>
<evidence type="ECO:0000313" key="4">
    <source>
        <dbReference type="Proteomes" id="UP000190285"/>
    </source>
</evidence>
<evidence type="ECO:0000256" key="1">
    <source>
        <dbReference type="ARBA" id="ARBA00023125"/>
    </source>
</evidence>
<proteinExistence type="predicted"/>
<organism evidence="3 4">
    <name type="scientific">Maledivibacter halophilus</name>
    <dbReference type="NCBI Taxonomy" id="36842"/>
    <lineage>
        <taxon>Bacteria</taxon>
        <taxon>Bacillati</taxon>
        <taxon>Bacillota</taxon>
        <taxon>Clostridia</taxon>
        <taxon>Peptostreptococcales</taxon>
        <taxon>Caminicellaceae</taxon>
        <taxon>Maledivibacter</taxon>
    </lineage>
</organism>
<dbReference type="PROSITE" id="PS50943">
    <property type="entry name" value="HTH_CROC1"/>
    <property type="match status" value="1"/>
</dbReference>
<dbReference type="CDD" id="cd00093">
    <property type="entry name" value="HTH_XRE"/>
    <property type="match status" value="1"/>
</dbReference>
<dbReference type="OrthoDB" id="1766270at2"/>
<dbReference type="SMART" id="SM00530">
    <property type="entry name" value="HTH_XRE"/>
    <property type="match status" value="1"/>
</dbReference>
<dbReference type="InterPro" id="IPR010982">
    <property type="entry name" value="Lambda_DNA-bd_dom_sf"/>
</dbReference>
<dbReference type="EMBL" id="FUZT01000004">
    <property type="protein sequence ID" value="SKC61706.1"/>
    <property type="molecule type" value="Genomic_DNA"/>
</dbReference>